<dbReference type="AlphaFoldDB" id="A0A6I4U1M3"/>
<dbReference type="GO" id="GO:0005829">
    <property type="term" value="C:cytosol"/>
    <property type="evidence" value="ECO:0007669"/>
    <property type="project" value="TreeGrafter"/>
</dbReference>
<dbReference type="OrthoDB" id="9813383at2"/>
<comment type="caution">
    <text evidence="3">The sequence shown here is derived from an EMBL/GenBank/DDBJ whole genome shotgun (WGS) entry which is preliminary data.</text>
</comment>
<gene>
    <name evidence="3" type="ORF">GRI97_17440</name>
</gene>
<dbReference type="InterPro" id="IPR044992">
    <property type="entry name" value="ChyE-like"/>
</dbReference>
<keyword evidence="3" id="KW-0315">Glutamine amidotransferase</keyword>
<dbReference type="PANTHER" id="PTHR42695">
    <property type="entry name" value="GLUTAMINE AMIDOTRANSFERASE YLR126C-RELATED"/>
    <property type="match status" value="1"/>
</dbReference>
<feature type="domain" description="Glutamine amidotransferase" evidence="2">
    <location>
        <begin position="25"/>
        <end position="203"/>
    </location>
</feature>
<dbReference type="PANTHER" id="PTHR42695:SF5">
    <property type="entry name" value="GLUTAMINE AMIDOTRANSFERASE YLR126C-RELATED"/>
    <property type="match status" value="1"/>
</dbReference>
<dbReference type="Proteomes" id="UP000469430">
    <property type="component" value="Unassembled WGS sequence"/>
</dbReference>
<organism evidence="3 4">
    <name type="scientific">Croceibacterium xixiisoli</name>
    <dbReference type="NCBI Taxonomy" id="1476466"/>
    <lineage>
        <taxon>Bacteria</taxon>
        <taxon>Pseudomonadati</taxon>
        <taxon>Pseudomonadota</taxon>
        <taxon>Alphaproteobacteria</taxon>
        <taxon>Sphingomonadales</taxon>
        <taxon>Erythrobacteraceae</taxon>
        <taxon>Croceibacterium</taxon>
    </lineage>
</organism>
<dbReference type="EMBL" id="WTYJ01000005">
    <property type="protein sequence ID" value="MXP00778.1"/>
    <property type="molecule type" value="Genomic_DNA"/>
</dbReference>
<dbReference type="Pfam" id="PF00117">
    <property type="entry name" value="GATase"/>
    <property type="match status" value="1"/>
</dbReference>
<dbReference type="InterPro" id="IPR029062">
    <property type="entry name" value="Class_I_gatase-like"/>
</dbReference>
<evidence type="ECO:0000256" key="1">
    <source>
        <dbReference type="SAM" id="MobiDB-lite"/>
    </source>
</evidence>
<proteinExistence type="predicted"/>
<dbReference type="Gene3D" id="3.40.50.880">
    <property type="match status" value="1"/>
</dbReference>
<protein>
    <submittedName>
        <fullName evidence="3">Type 1 glutamine amidotransferase</fullName>
    </submittedName>
</protein>
<reference evidence="3 4" key="1">
    <citation type="submission" date="2019-12" db="EMBL/GenBank/DDBJ databases">
        <title>Genomic-based taxomic classification of the family Erythrobacteraceae.</title>
        <authorList>
            <person name="Xu L."/>
        </authorList>
    </citation>
    <scope>NUCLEOTIDE SEQUENCE [LARGE SCALE GENOMIC DNA]</scope>
    <source>
        <strain evidence="3 4">S36</strain>
    </source>
</reference>
<dbReference type="RefSeq" id="WP_161392523.1">
    <property type="nucleotide sequence ID" value="NZ_JBHSCP010000001.1"/>
</dbReference>
<dbReference type="PROSITE" id="PS51273">
    <property type="entry name" value="GATASE_TYPE_1"/>
    <property type="match status" value="1"/>
</dbReference>
<keyword evidence="4" id="KW-1185">Reference proteome</keyword>
<dbReference type="SUPFAM" id="SSF52317">
    <property type="entry name" value="Class I glutamine amidotransferase-like"/>
    <property type="match status" value="1"/>
</dbReference>
<sequence length="284" mass="31504">MPHFLIVQSETPNERTERRKRAGKSAGETFAATLRQLEPACSIDICQPAEDEGIDPSKDLCRYDAIFLSGSPLHVYRESSETIRQIAFMRQVFSSGTPSFGACAGLQIATAAAGGTVRKIPHQDMEAGVARRITATKEGRTHPLLAGRPTTWDALAFHGDEVEELPQGSTRLAGNASSRVQAAEIRFDRGIFWGVQYHPELALAEIAIALRTKAPDIVRMGLAEKEADVEEHADRLQKLHISPCDRSARWMLGIDDEVADERLRRRELINFIRAVPTIDRRPGR</sequence>
<evidence type="ECO:0000313" key="4">
    <source>
        <dbReference type="Proteomes" id="UP000469430"/>
    </source>
</evidence>
<keyword evidence="3" id="KW-0808">Transferase</keyword>
<evidence type="ECO:0000313" key="3">
    <source>
        <dbReference type="EMBL" id="MXP00778.1"/>
    </source>
</evidence>
<evidence type="ECO:0000259" key="2">
    <source>
        <dbReference type="Pfam" id="PF00117"/>
    </source>
</evidence>
<accession>A0A6I4U1M3</accession>
<name>A0A6I4U1M3_9SPHN</name>
<feature type="region of interest" description="Disordered" evidence="1">
    <location>
        <begin position="1"/>
        <end position="26"/>
    </location>
</feature>
<dbReference type="InterPro" id="IPR017926">
    <property type="entry name" value="GATASE"/>
</dbReference>
<dbReference type="GO" id="GO:0016740">
    <property type="term" value="F:transferase activity"/>
    <property type="evidence" value="ECO:0007669"/>
    <property type="project" value="UniProtKB-KW"/>
</dbReference>
<dbReference type="CDD" id="cd01741">
    <property type="entry name" value="GATase1_1"/>
    <property type="match status" value="1"/>
</dbReference>